<dbReference type="SMART" id="SM00220">
    <property type="entry name" value="S_TKc"/>
    <property type="match status" value="1"/>
</dbReference>
<feature type="compositionally biased region" description="Polar residues" evidence="7">
    <location>
        <begin position="347"/>
        <end position="357"/>
    </location>
</feature>
<gene>
    <name evidence="10" type="ORF">EI42_02628</name>
</gene>
<dbReference type="CDD" id="cd14014">
    <property type="entry name" value="STKc_PknB_like"/>
    <property type="match status" value="1"/>
</dbReference>
<keyword evidence="5 6" id="KW-0067">ATP-binding</keyword>
<evidence type="ECO:0000313" key="10">
    <source>
        <dbReference type="EMBL" id="PZW30654.1"/>
    </source>
</evidence>
<feature type="domain" description="Protein kinase" evidence="9">
    <location>
        <begin position="25"/>
        <end position="299"/>
    </location>
</feature>
<dbReference type="Gene3D" id="1.10.510.10">
    <property type="entry name" value="Transferase(Phosphotransferase) domain 1"/>
    <property type="match status" value="1"/>
</dbReference>
<dbReference type="AlphaFoldDB" id="A0A326UM41"/>
<reference evidence="10 11" key="1">
    <citation type="submission" date="2018-06" db="EMBL/GenBank/DDBJ databases">
        <title>Genomic Encyclopedia of Archaeal and Bacterial Type Strains, Phase II (KMG-II): from individual species to whole genera.</title>
        <authorList>
            <person name="Goeker M."/>
        </authorList>
    </citation>
    <scope>NUCLEOTIDE SEQUENCE [LARGE SCALE GENOMIC DNA]</scope>
    <source>
        <strain evidence="10 11">ATCC BAA-1881</strain>
    </source>
</reference>
<keyword evidence="8" id="KW-1133">Transmembrane helix</keyword>
<dbReference type="PROSITE" id="PS00107">
    <property type="entry name" value="PROTEIN_KINASE_ATP"/>
    <property type="match status" value="1"/>
</dbReference>
<dbReference type="OrthoDB" id="164244at2"/>
<dbReference type="Proteomes" id="UP000248806">
    <property type="component" value="Unassembled WGS sequence"/>
</dbReference>
<organism evidence="10 11">
    <name type="scientific">Thermosporothrix hazakensis</name>
    <dbReference type="NCBI Taxonomy" id="644383"/>
    <lineage>
        <taxon>Bacteria</taxon>
        <taxon>Bacillati</taxon>
        <taxon>Chloroflexota</taxon>
        <taxon>Ktedonobacteria</taxon>
        <taxon>Ktedonobacterales</taxon>
        <taxon>Thermosporotrichaceae</taxon>
        <taxon>Thermosporothrix</taxon>
    </lineage>
</organism>
<dbReference type="InterPro" id="IPR000719">
    <property type="entry name" value="Prot_kinase_dom"/>
</dbReference>
<sequence length="656" mass="72441">MVATIGKNVLPGVRMSLEGQLLDQYRIEYLLGSGGMGDVYLARDTLLQRNVAIKVIQMAKTLDQDELQEAIRLFKREATAIAALDHPHILPLYAYGEKQIGNQRVVYQVMPYRKEGSLSKWIKERYRDEVPPPEEVARLIQQAADALYHAHEHQIIHQDVKPSNFLLRIRNEAPSQPDLLLTDFGIARLNTTTVNVSQVVRGTPHFMAPEQWKNQPVPATDQYALAIIAYEMLTGQPIYQGSTEQLMYQHLTTSPIPPSQLNPRLSTDVDTVLLHALAKAPEERFRTITAFARALQQALGTSSPERIVPPPPPGQSDIRHMANSNPTPEHPVTPAKPYPVTPIHTAPTPSIMPTTKAEQPYSPFPAPSYHSLPQGKPRRNNLLTLLVALSVVIFLGSTITAGAILWPSFFPASPPHIDSHATATAQANATASAVPPVVATAQANATATAITATQVAETQNAQHPYPSYLPGSGTLRYYDPLVKRLYWYDGEENKEFGGKCSYTRNSLDITLTKPDKSYYCGSTFTEKNFAVEVKMTFVKPGCGGIVFRYNEDREEGYYFALCTDQYYGIYKYTSQSQEGTNLIGKNKFSTFINGSSGEQNVVSVVAQGGTIVLFVNGKQLEALNDTSFSEGIIGMTASTQTKPTEIAFQDAKVWQV</sequence>
<evidence type="ECO:0000256" key="8">
    <source>
        <dbReference type="SAM" id="Phobius"/>
    </source>
</evidence>
<dbReference type="EMBL" id="QKUF01000007">
    <property type="protein sequence ID" value="PZW30654.1"/>
    <property type="molecule type" value="Genomic_DNA"/>
</dbReference>
<dbReference type="GO" id="GO:0004674">
    <property type="term" value="F:protein serine/threonine kinase activity"/>
    <property type="evidence" value="ECO:0007669"/>
    <property type="project" value="UniProtKB-KW"/>
</dbReference>
<name>A0A326UM41_THEHA</name>
<dbReference type="PROSITE" id="PS50011">
    <property type="entry name" value="PROTEIN_KINASE_DOM"/>
    <property type="match status" value="1"/>
</dbReference>
<feature type="compositionally biased region" description="Pro residues" evidence="7">
    <location>
        <begin position="328"/>
        <end position="340"/>
    </location>
</feature>
<dbReference type="Gene3D" id="3.30.200.20">
    <property type="entry name" value="Phosphorylase Kinase, domain 1"/>
    <property type="match status" value="1"/>
</dbReference>
<dbReference type="PROSITE" id="PS00108">
    <property type="entry name" value="PROTEIN_KINASE_ST"/>
    <property type="match status" value="1"/>
</dbReference>
<dbReference type="InterPro" id="IPR017441">
    <property type="entry name" value="Protein_kinase_ATP_BS"/>
</dbReference>
<dbReference type="GO" id="GO:0005524">
    <property type="term" value="F:ATP binding"/>
    <property type="evidence" value="ECO:0007669"/>
    <property type="project" value="UniProtKB-UniRule"/>
</dbReference>
<accession>A0A326UM41</accession>
<evidence type="ECO:0000256" key="7">
    <source>
        <dbReference type="SAM" id="MobiDB-lite"/>
    </source>
</evidence>
<evidence type="ECO:0000256" key="4">
    <source>
        <dbReference type="ARBA" id="ARBA00022777"/>
    </source>
</evidence>
<dbReference type="PANTHER" id="PTHR43289">
    <property type="entry name" value="MITOGEN-ACTIVATED PROTEIN KINASE KINASE KINASE 20-RELATED"/>
    <property type="match status" value="1"/>
</dbReference>
<evidence type="ECO:0000256" key="2">
    <source>
        <dbReference type="ARBA" id="ARBA00022679"/>
    </source>
</evidence>
<dbReference type="SUPFAM" id="SSF56112">
    <property type="entry name" value="Protein kinase-like (PK-like)"/>
    <property type="match status" value="1"/>
</dbReference>
<dbReference type="InterPro" id="IPR011009">
    <property type="entry name" value="Kinase-like_dom_sf"/>
</dbReference>
<keyword evidence="2" id="KW-0808">Transferase</keyword>
<keyword evidence="8" id="KW-0812">Transmembrane</keyword>
<keyword evidence="3 6" id="KW-0547">Nucleotide-binding</keyword>
<keyword evidence="10" id="KW-0723">Serine/threonine-protein kinase</keyword>
<feature type="transmembrane region" description="Helical" evidence="8">
    <location>
        <begin position="382"/>
        <end position="406"/>
    </location>
</feature>
<evidence type="ECO:0000256" key="6">
    <source>
        <dbReference type="PROSITE-ProRule" id="PRU10141"/>
    </source>
</evidence>
<keyword evidence="11" id="KW-1185">Reference proteome</keyword>
<dbReference type="EC" id="2.7.11.1" evidence="1"/>
<evidence type="ECO:0000259" key="9">
    <source>
        <dbReference type="PROSITE" id="PS50011"/>
    </source>
</evidence>
<dbReference type="InterPro" id="IPR008271">
    <property type="entry name" value="Ser/Thr_kinase_AS"/>
</dbReference>
<evidence type="ECO:0000256" key="5">
    <source>
        <dbReference type="ARBA" id="ARBA00022840"/>
    </source>
</evidence>
<comment type="caution">
    <text evidence="10">The sequence shown here is derived from an EMBL/GenBank/DDBJ whole genome shotgun (WGS) entry which is preliminary data.</text>
</comment>
<evidence type="ECO:0000256" key="3">
    <source>
        <dbReference type="ARBA" id="ARBA00022741"/>
    </source>
</evidence>
<keyword evidence="4 10" id="KW-0418">Kinase</keyword>
<dbReference type="Pfam" id="PF00069">
    <property type="entry name" value="Pkinase"/>
    <property type="match status" value="1"/>
</dbReference>
<feature type="binding site" evidence="6">
    <location>
        <position position="54"/>
    </location>
    <ligand>
        <name>ATP</name>
        <dbReference type="ChEBI" id="CHEBI:30616"/>
    </ligand>
</feature>
<protein>
    <recommendedName>
        <fullName evidence="1">non-specific serine/threonine protein kinase</fullName>
        <ecNumber evidence="1">2.7.11.1</ecNumber>
    </recommendedName>
</protein>
<keyword evidence="8" id="KW-0472">Membrane</keyword>
<dbReference type="Gene3D" id="2.60.120.560">
    <property type="entry name" value="Exo-inulinase, domain 1"/>
    <property type="match status" value="1"/>
</dbReference>
<evidence type="ECO:0000313" key="11">
    <source>
        <dbReference type="Proteomes" id="UP000248806"/>
    </source>
</evidence>
<feature type="region of interest" description="Disordered" evidence="7">
    <location>
        <begin position="299"/>
        <end position="373"/>
    </location>
</feature>
<dbReference type="PANTHER" id="PTHR43289:SF6">
    <property type="entry name" value="SERINE_THREONINE-PROTEIN KINASE NEKL-3"/>
    <property type="match status" value="1"/>
</dbReference>
<proteinExistence type="predicted"/>
<evidence type="ECO:0000256" key="1">
    <source>
        <dbReference type="ARBA" id="ARBA00012513"/>
    </source>
</evidence>